<keyword evidence="3" id="KW-1185">Reference proteome</keyword>
<organism evidence="2 3">
    <name type="scientific">Endobacter medicaginis</name>
    <dbReference type="NCBI Taxonomy" id="1181271"/>
    <lineage>
        <taxon>Bacteria</taxon>
        <taxon>Pseudomonadati</taxon>
        <taxon>Pseudomonadota</taxon>
        <taxon>Alphaproteobacteria</taxon>
        <taxon>Acetobacterales</taxon>
        <taxon>Acetobacteraceae</taxon>
        <taxon>Endobacter</taxon>
    </lineage>
</organism>
<dbReference type="EMBL" id="JACHXV010000001">
    <property type="protein sequence ID" value="MBB3172203.1"/>
    <property type="molecule type" value="Genomic_DNA"/>
</dbReference>
<dbReference type="InterPro" id="IPR029063">
    <property type="entry name" value="SAM-dependent_MTases_sf"/>
</dbReference>
<dbReference type="CDD" id="cd02440">
    <property type="entry name" value="AdoMet_MTases"/>
    <property type="match status" value="1"/>
</dbReference>
<feature type="region of interest" description="Disordered" evidence="1">
    <location>
        <begin position="1"/>
        <end position="27"/>
    </location>
</feature>
<sequence length="257" mass="26196">MGEAEDDSDGGRPQTLLGGRVMHGQARGGHRTGIEPVLLAAAVAARPGQRVLEAGTGSGAGLLCLAWRVAGLDGVGIEADAGTAAIARDNLHANAQGGLRIIEALLPALPPDPGLEAPFDHAFANPPWHEAASSASPEMRRDLARRAPGGLLAAWTGCLAPRLRRGGSLTYVLPAARHGEAMAVLHAAGFGGLTTLPLWPKAGRAARIVLVAGRRLSRAPGRLLPGLVLHEADGSYSAAARAILVDGAALPTEATGR</sequence>
<dbReference type="GO" id="GO:0032259">
    <property type="term" value="P:methylation"/>
    <property type="evidence" value="ECO:0007669"/>
    <property type="project" value="UniProtKB-KW"/>
</dbReference>
<comment type="caution">
    <text evidence="2">The sequence shown here is derived from an EMBL/GenBank/DDBJ whole genome shotgun (WGS) entry which is preliminary data.</text>
</comment>
<evidence type="ECO:0000313" key="3">
    <source>
        <dbReference type="Proteomes" id="UP000557688"/>
    </source>
</evidence>
<dbReference type="PANTHER" id="PTHR47739:SF1">
    <property type="entry name" value="TRNA1(VAL) (ADENINE(37)-N6)-METHYLTRANSFERASE"/>
    <property type="match status" value="1"/>
</dbReference>
<gene>
    <name evidence="2" type="ORF">FHR90_000009</name>
</gene>
<keyword evidence="2" id="KW-0489">Methyltransferase</keyword>
<dbReference type="SUPFAM" id="SSF53335">
    <property type="entry name" value="S-adenosyl-L-methionine-dependent methyltransferases"/>
    <property type="match status" value="1"/>
</dbReference>
<dbReference type="Proteomes" id="UP000557688">
    <property type="component" value="Unassembled WGS sequence"/>
</dbReference>
<reference evidence="2 3" key="1">
    <citation type="submission" date="2020-08" db="EMBL/GenBank/DDBJ databases">
        <title>Genomic Encyclopedia of Type Strains, Phase III (KMG-III): the genomes of soil and plant-associated and newly described type strains.</title>
        <authorList>
            <person name="Whitman W."/>
        </authorList>
    </citation>
    <scope>NUCLEOTIDE SEQUENCE [LARGE SCALE GENOMIC DNA]</scope>
    <source>
        <strain evidence="2 3">CECT 8088</strain>
    </source>
</reference>
<evidence type="ECO:0000256" key="1">
    <source>
        <dbReference type="SAM" id="MobiDB-lite"/>
    </source>
</evidence>
<keyword evidence="2" id="KW-0808">Transferase</keyword>
<name>A0A839UUX4_9PROT</name>
<proteinExistence type="predicted"/>
<dbReference type="InterPro" id="IPR050210">
    <property type="entry name" value="tRNA_Adenine-N(6)_MTase"/>
</dbReference>
<evidence type="ECO:0000313" key="2">
    <source>
        <dbReference type="EMBL" id="MBB3172203.1"/>
    </source>
</evidence>
<dbReference type="Gene3D" id="3.40.50.150">
    <property type="entry name" value="Vaccinia Virus protein VP39"/>
    <property type="match status" value="1"/>
</dbReference>
<accession>A0A839UUX4</accession>
<dbReference type="PANTHER" id="PTHR47739">
    <property type="entry name" value="TRNA1(VAL) (ADENINE(37)-N6)-METHYLTRANSFERASE"/>
    <property type="match status" value="1"/>
</dbReference>
<dbReference type="AlphaFoldDB" id="A0A839UUX4"/>
<protein>
    <submittedName>
        <fullName evidence="2">tRNA1(Val) A37 N6-methylase TrmN6</fullName>
    </submittedName>
</protein>
<dbReference type="GO" id="GO:0008168">
    <property type="term" value="F:methyltransferase activity"/>
    <property type="evidence" value="ECO:0007669"/>
    <property type="project" value="UniProtKB-KW"/>
</dbReference>
<dbReference type="RefSeq" id="WP_183274549.1">
    <property type="nucleotide sequence ID" value="NZ_JACHXV010000001.1"/>
</dbReference>